<dbReference type="PROSITE" id="PS51318">
    <property type="entry name" value="TAT"/>
    <property type="match status" value="1"/>
</dbReference>
<dbReference type="OrthoDB" id="9810871at2"/>
<keyword evidence="3" id="KW-0732">Signal</keyword>
<protein>
    <submittedName>
        <fullName evidence="5">Uncharacterized protein YcnI</fullName>
    </submittedName>
</protein>
<feature type="chain" id="PRO_5038653783" evidence="3">
    <location>
        <begin position="33"/>
        <end position="240"/>
    </location>
</feature>
<accession>A0A1M6VC63</accession>
<evidence type="ECO:0000313" key="5">
    <source>
        <dbReference type="EMBL" id="SHK78945.1"/>
    </source>
</evidence>
<keyword evidence="2" id="KW-0812">Transmembrane</keyword>
<evidence type="ECO:0000256" key="1">
    <source>
        <dbReference type="SAM" id="MobiDB-lite"/>
    </source>
</evidence>
<dbReference type="CDD" id="cd08545">
    <property type="entry name" value="YcnI_like"/>
    <property type="match status" value="1"/>
</dbReference>
<dbReference type="InterPro" id="IPR038507">
    <property type="entry name" value="YcnI-like_sf"/>
</dbReference>
<dbReference type="InterPro" id="IPR012533">
    <property type="entry name" value="YcnI-copper_dom"/>
</dbReference>
<gene>
    <name evidence="5" type="ORF">SAMN05443637_11235</name>
</gene>
<feature type="region of interest" description="Disordered" evidence="1">
    <location>
        <begin position="162"/>
        <end position="201"/>
    </location>
</feature>
<keyword evidence="6" id="KW-1185">Reference proteome</keyword>
<evidence type="ECO:0000256" key="3">
    <source>
        <dbReference type="SAM" id="SignalP"/>
    </source>
</evidence>
<feature type="transmembrane region" description="Helical" evidence="2">
    <location>
        <begin position="210"/>
        <end position="231"/>
    </location>
</feature>
<organism evidence="5 6">
    <name type="scientific">Pseudonocardia thermophila</name>
    <dbReference type="NCBI Taxonomy" id="1848"/>
    <lineage>
        <taxon>Bacteria</taxon>
        <taxon>Bacillati</taxon>
        <taxon>Actinomycetota</taxon>
        <taxon>Actinomycetes</taxon>
        <taxon>Pseudonocardiales</taxon>
        <taxon>Pseudonocardiaceae</taxon>
        <taxon>Pseudonocardia</taxon>
    </lineage>
</organism>
<dbReference type="RefSeq" id="WP_073457943.1">
    <property type="nucleotide sequence ID" value="NZ_CALGVN010000021.1"/>
</dbReference>
<dbReference type="Pfam" id="PF07987">
    <property type="entry name" value="DUF1775"/>
    <property type="match status" value="1"/>
</dbReference>
<evidence type="ECO:0000313" key="6">
    <source>
        <dbReference type="Proteomes" id="UP000184363"/>
    </source>
</evidence>
<dbReference type="STRING" id="1848.SAMN05443637_11235"/>
<dbReference type="Gene3D" id="2.60.40.2230">
    <property type="entry name" value="Uncharacterised protein YcnI-like PF07987, DUF1775"/>
    <property type="match status" value="1"/>
</dbReference>
<evidence type="ECO:0000259" key="4">
    <source>
        <dbReference type="Pfam" id="PF07987"/>
    </source>
</evidence>
<keyword evidence="2" id="KW-1133">Transmembrane helix</keyword>
<keyword evidence="2" id="KW-0472">Membrane</keyword>
<dbReference type="Proteomes" id="UP000184363">
    <property type="component" value="Unassembled WGS sequence"/>
</dbReference>
<name>A0A1M6VC63_PSETH</name>
<feature type="domain" description="YncI copper-binding" evidence="4">
    <location>
        <begin position="33"/>
        <end position="181"/>
    </location>
</feature>
<dbReference type="AlphaFoldDB" id="A0A1M6VC63"/>
<dbReference type="InterPro" id="IPR006311">
    <property type="entry name" value="TAT_signal"/>
</dbReference>
<feature type="signal peptide" evidence="3">
    <location>
        <begin position="1"/>
        <end position="32"/>
    </location>
</feature>
<sequence length="240" mass="24202">MSRFPRRLALRAGAVLTAAATAVLVTAAPAFAHVTAQPGTAEQGGYAVVTMRVPNESATAGTVKLEVSLPADTPFTSVRTTPIPGWTATLTTSPINPPVQVNGRTVTEAVTLVTFTAAPGTRIGPGEFLDFPISLGPMPTDRDSVSFPAKQTYDDGQVVAWDEPIPADGSEPAHPAPTVQLVPSSGAGHGHGGENAQAAANEPTDTTARWLGGVGLVVGALGLGVGAGALVRARKQGGGS</sequence>
<reference evidence="5 6" key="1">
    <citation type="submission" date="2016-11" db="EMBL/GenBank/DDBJ databases">
        <authorList>
            <person name="Jaros S."/>
            <person name="Januszkiewicz K."/>
            <person name="Wedrychowicz H."/>
        </authorList>
    </citation>
    <scope>NUCLEOTIDE SEQUENCE [LARGE SCALE GENOMIC DNA]</scope>
    <source>
        <strain evidence="5 6">DSM 43832</strain>
    </source>
</reference>
<proteinExistence type="predicted"/>
<dbReference type="EMBL" id="FRAP01000012">
    <property type="protein sequence ID" value="SHK78945.1"/>
    <property type="molecule type" value="Genomic_DNA"/>
</dbReference>
<evidence type="ECO:0000256" key="2">
    <source>
        <dbReference type="SAM" id="Phobius"/>
    </source>
</evidence>